<reference evidence="21" key="2">
    <citation type="submission" date="2025-09" db="UniProtKB">
        <authorList>
            <consortium name="Ensembl"/>
        </authorList>
    </citation>
    <scope>IDENTIFICATION</scope>
</reference>
<dbReference type="InterPro" id="IPR006822">
    <property type="entry name" value="Coatomer_esu"/>
</dbReference>
<dbReference type="KEGG" id="otw:112252178"/>
<evidence type="ECO:0000256" key="3">
    <source>
        <dbReference type="ARBA" id="ARBA00004347"/>
    </source>
</evidence>
<feature type="region of interest" description="Disordered" evidence="18">
    <location>
        <begin position="446"/>
        <end position="474"/>
    </location>
</feature>
<feature type="domain" description="TLC" evidence="20">
    <location>
        <begin position="196"/>
        <end position="410"/>
    </location>
</feature>
<dbReference type="GO" id="GO:0030126">
    <property type="term" value="C:COPI vesicle coat"/>
    <property type="evidence" value="ECO:0007669"/>
    <property type="project" value="TreeGrafter"/>
</dbReference>
<feature type="transmembrane region" description="Helical" evidence="19">
    <location>
        <begin position="205"/>
        <end position="227"/>
    </location>
</feature>
<keyword evidence="13" id="KW-0333">Golgi apparatus</keyword>
<feature type="transmembrane region" description="Helical" evidence="19">
    <location>
        <begin position="330"/>
        <end position="353"/>
    </location>
</feature>
<dbReference type="PANTHER" id="PTHR10805:SF0">
    <property type="entry name" value="COATOMER SUBUNIT EPSILON"/>
    <property type="match status" value="1"/>
</dbReference>
<feature type="transmembrane region" description="Helical" evidence="19">
    <location>
        <begin position="247"/>
        <end position="266"/>
    </location>
</feature>
<dbReference type="Proteomes" id="UP000694402">
    <property type="component" value="Unassembled WGS sequence"/>
</dbReference>
<keyword evidence="15" id="KW-0968">Cytoplasmic vesicle</keyword>
<dbReference type="PANTHER" id="PTHR10805">
    <property type="entry name" value="COATOMER SUBUNIT EPSILON"/>
    <property type="match status" value="1"/>
</dbReference>
<dbReference type="GO" id="GO:0000139">
    <property type="term" value="C:Golgi membrane"/>
    <property type="evidence" value="ECO:0007669"/>
    <property type="project" value="UniProtKB-SubCell"/>
</dbReference>
<evidence type="ECO:0000256" key="1">
    <source>
        <dbReference type="ARBA" id="ARBA00004141"/>
    </source>
</evidence>
<proteinExistence type="inferred from homology"/>
<evidence type="ECO:0000313" key="21">
    <source>
        <dbReference type="Ensembl" id="ENSOTSP00005063217.2"/>
    </source>
</evidence>
<dbReference type="InterPro" id="IPR011990">
    <property type="entry name" value="TPR-like_helical_dom_sf"/>
</dbReference>
<dbReference type="GeneID" id="112252178"/>
<feature type="transmembrane region" description="Helical" evidence="19">
    <location>
        <begin position="387"/>
        <end position="410"/>
    </location>
</feature>
<dbReference type="GO" id="GO:0006890">
    <property type="term" value="P:retrograde vesicle-mediated transport, Golgi to endoplasmic reticulum"/>
    <property type="evidence" value="ECO:0007669"/>
    <property type="project" value="InterPro"/>
</dbReference>
<comment type="subunit">
    <text evidence="5">Oligomeric complex that consists of at least the alpha, beta, beta', gamma, delta, epsilon and zeta subunits.</text>
</comment>
<evidence type="ECO:0000256" key="15">
    <source>
        <dbReference type="ARBA" id="ARBA00023329"/>
    </source>
</evidence>
<comment type="subcellular location">
    <subcellularLocation>
        <location evidence="3">Cytoplasmic vesicle</location>
        <location evidence="3">COPI-coated vesicle membrane</location>
        <topology evidence="3">Peripheral membrane protein</topology>
        <orientation evidence="3">Cytoplasmic side</orientation>
    </subcellularLocation>
    <subcellularLocation>
        <location evidence="2">Golgi apparatus membrane</location>
        <topology evidence="2">Peripheral membrane protein</topology>
        <orientation evidence="2">Cytoplasmic side</orientation>
    </subcellularLocation>
    <subcellularLocation>
        <location evidence="1">Membrane</location>
        <topology evidence="1">Multi-pass membrane protein</topology>
    </subcellularLocation>
</comment>
<evidence type="ECO:0000256" key="14">
    <source>
        <dbReference type="ARBA" id="ARBA00023136"/>
    </source>
</evidence>
<name>A0A8C8HK17_ONCTS</name>
<dbReference type="PROSITE" id="PS50922">
    <property type="entry name" value="TLC"/>
    <property type="match status" value="1"/>
</dbReference>
<keyword evidence="14 17" id="KW-0472">Membrane</keyword>
<evidence type="ECO:0000256" key="19">
    <source>
        <dbReference type="SAM" id="Phobius"/>
    </source>
</evidence>
<dbReference type="Pfam" id="PF03798">
    <property type="entry name" value="TRAM_LAG1_CLN8"/>
    <property type="match status" value="1"/>
</dbReference>
<evidence type="ECO:0000256" key="4">
    <source>
        <dbReference type="ARBA" id="ARBA00008827"/>
    </source>
</evidence>
<dbReference type="Gene3D" id="1.25.40.10">
    <property type="entry name" value="Tetratricopeptide repeat domain"/>
    <property type="match status" value="1"/>
</dbReference>
<evidence type="ECO:0000256" key="11">
    <source>
        <dbReference type="ARBA" id="ARBA00022927"/>
    </source>
</evidence>
<evidence type="ECO:0000256" key="17">
    <source>
        <dbReference type="PROSITE-ProRule" id="PRU00205"/>
    </source>
</evidence>
<dbReference type="GeneTree" id="ENSGT01030000234515"/>
<sequence>MAKSVDVANTTFLVMTASIYYHDMNSDAALRSLHQGESLECMAMTIQVLPSLERVDLARKEPKKMQEATLTQLSTAWVNIAVGGEQLQDAYYIFQEMSDKYSPTLLLLNGQAACHMAHNKWEEAEGVLQEALDKDSSHPETLINLIVLTQHLGKAPEGTNRYLSQLKDAHRAHRFLKDYLAKPFAQWCSLQPKDSAKMPESSWKLVFYTMSWSYSTYLLFFTNYTFFHDPPSVFYEWKRGMTVPTDIAIAYLIQGSFYGHSIYATVYMDAWRKDSTVMVVHHVITLALITFSYAFRFHNIGLLVLFLHDINDIQLEFTKLNVYFKTRGGGYYLINDILSNMGSVSFSITWFWFRLYWFPLKVLYATCVSSLQSVPNIPFYFFFNSLLLTLLCMNIYWFLYIVAFVAKVLTGQMKDVKDLREYEGEEGAQRAATLLKAQQQSKDAGHLNNSAETQLNNSTEGKHLQNGITKEKHL</sequence>
<feature type="transmembrane region" description="Helical" evidence="19">
    <location>
        <begin position="362"/>
        <end position="381"/>
    </location>
</feature>
<evidence type="ECO:0000256" key="16">
    <source>
        <dbReference type="ARBA" id="ARBA00031602"/>
    </source>
</evidence>
<evidence type="ECO:0000256" key="8">
    <source>
        <dbReference type="ARBA" id="ARBA00022490"/>
    </source>
</evidence>
<evidence type="ECO:0000256" key="6">
    <source>
        <dbReference type="ARBA" id="ARBA00015828"/>
    </source>
</evidence>
<reference evidence="21" key="1">
    <citation type="submission" date="2025-08" db="UniProtKB">
        <authorList>
            <consortium name="Ensembl"/>
        </authorList>
    </citation>
    <scope>IDENTIFICATION</scope>
</reference>
<dbReference type="AlphaFoldDB" id="A0A8C8HK17"/>
<keyword evidence="7" id="KW-0813">Transport</keyword>
<evidence type="ECO:0000256" key="12">
    <source>
        <dbReference type="ARBA" id="ARBA00022989"/>
    </source>
</evidence>
<accession>A0A8C8HK17</accession>
<dbReference type="GO" id="GO:0015031">
    <property type="term" value="P:protein transport"/>
    <property type="evidence" value="ECO:0007669"/>
    <property type="project" value="UniProtKB-KW"/>
</dbReference>
<dbReference type="GO" id="GO:0005198">
    <property type="term" value="F:structural molecule activity"/>
    <property type="evidence" value="ECO:0007669"/>
    <property type="project" value="InterPro"/>
</dbReference>
<dbReference type="SUPFAM" id="SSF48452">
    <property type="entry name" value="TPR-like"/>
    <property type="match status" value="1"/>
</dbReference>
<evidence type="ECO:0000256" key="7">
    <source>
        <dbReference type="ARBA" id="ARBA00022448"/>
    </source>
</evidence>
<dbReference type="GO" id="GO:0006891">
    <property type="term" value="P:intra-Golgi vesicle-mediated transport"/>
    <property type="evidence" value="ECO:0007669"/>
    <property type="project" value="TreeGrafter"/>
</dbReference>
<feature type="compositionally biased region" description="Polar residues" evidence="18">
    <location>
        <begin position="446"/>
        <end position="459"/>
    </location>
</feature>
<dbReference type="RefSeq" id="XP_024278960.1">
    <property type="nucleotide sequence ID" value="XM_024423192.2"/>
</dbReference>
<keyword evidence="11" id="KW-0653">Protein transport</keyword>
<evidence type="ECO:0000256" key="13">
    <source>
        <dbReference type="ARBA" id="ARBA00023034"/>
    </source>
</evidence>
<dbReference type="SMART" id="SM00724">
    <property type="entry name" value="TLC"/>
    <property type="match status" value="1"/>
</dbReference>
<evidence type="ECO:0000259" key="20">
    <source>
        <dbReference type="PROSITE" id="PS50922"/>
    </source>
</evidence>
<evidence type="ECO:0000256" key="5">
    <source>
        <dbReference type="ARBA" id="ARBA00011775"/>
    </source>
</evidence>
<keyword evidence="9 17" id="KW-0812">Transmembrane</keyword>
<dbReference type="Ensembl" id="ENSOTST00005068750.2">
    <property type="protein sequence ID" value="ENSOTSP00005063217.2"/>
    <property type="gene ID" value="ENSOTSG00005030275.2"/>
</dbReference>
<evidence type="ECO:0000256" key="2">
    <source>
        <dbReference type="ARBA" id="ARBA00004255"/>
    </source>
</evidence>
<organism evidence="21 22">
    <name type="scientific">Oncorhynchus tshawytscha</name>
    <name type="common">Chinook salmon</name>
    <name type="synonym">Salmo tshawytscha</name>
    <dbReference type="NCBI Taxonomy" id="74940"/>
    <lineage>
        <taxon>Eukaryota</taxon>
        <taxon>Metazoa</taxon>
        <taxon>Chordata</taxon>
        <taxon>Craniata</taxon>
        <taxon>Vertebrata</taxon>
        <taxon>Euteleostomi</taxon>
        <taxon>Actinopterygii</taxon>
        <taxon>Neopterygii</taxon>
        <taxon>Teleostei</taxon>
        <taxon>Protacanthopterygii</taxon>
        <taxon>Salmoniformes</taxon>
        <taxon>Salmonidae</taxon>
        <taxon>Salmoninae</taxon>
        <taxon>Oncorhynchus</taxon>
    </lineage>
</organism>
<dbReference type="InterPro" id="IPR006634">
    <property type="entry name" value="TLC-dom"/>
</dbReference>
<dbReference type="Pfam" id="PF04733">
    <property type="entry name" value="Coatomer_E"/>
    <property type="match status" value="1"/>
</dbReference>
<gene>
    <name evidence="21" type="primary">LOC112252178</name>
</gene>
<evidence type="ECO:0000256" key="18">
    <source>
        <dbReference type="SAM" id="MobiDB-lite"/>
    </source>
</evidence>
<keyword evidence="22" id="KW-1185">Reference proteome</keyword>
<comment type="similarity">
    <text evidence="4">Belongs to the COPE family.</text>
</comment>
<evidence type="ECO:0000256" key="10">
    <source>
        <dbReference type="ARBA" id="ARBA00022892"/>
    </source>
</evidence>
<dbReference type="GO" id="GO:0006888">
    <property type="term" value="P:endoplasmic reticulum to Golgi vesicle-mediated transport"/>
    <property type="evidence" value="ECO:0007669"/>
    <property type="project" value="TreeGrafter"/>
</dbReference>
<keyword evidence="12 19" id="KW-1133">Transmembrane helix</keyword>
<protein>
    <recommendedName>
        <fullName evidence="6">Coatomer subunit epsilon</fullName>
    </recommendedName>
    <alternativeName>
        <fullName evidence="16">Epsilon-coat protein</fullName>
    </alternativeName>
</protein>
<evidence type="ECO:0000256" key="9">
    <source>
        <dbReference type="ARBA" id="ARBA00022692"/>
    </source>
</evidence>
<feature type="transmembrane region" description="Helical" evidence="19">
    <location>
        <begin position="278"/>
        <end position="295"/>
    </location>
</feature>
<keyword evidence="10" id="KW-0931">ER-Golgi transport</keyword>
<keyword evidence="8" id="KW-0963">Cytoplasm</keyword>
<evidence type="ECO:0000313" key="22">
    <source>
        <dbReference type="Proteomes" id="UP000694402"/>
    </source>
</evidence>